<accession>A0ABV4TRJ3</accession>
<protein>
    <submittedName>
        <fullName evidence="1">Uncharacterized protein</fullName>
    </submittedName>
</protein>
<name>A0ABV4TRJ3_9GAMM</name>
<dbReference type="EMBL" id="JBGUAW010000002">
    <property type="protein sequence ID" value="MFA9459947.1"/>
    <property type="molecule type" value="Genomic_DNA"/>
</dbReference>
<comment type="caution">
    <text evidence="1">The sequence shown here is derived from an EMBL/GenBank/DDBJ whole genome shotgun (WGS) entry which is preliminary data.</text>
</comment>
<dbReference type="RefSeq" id="WP_373654728.1">
    <property type="nucleotide sequence ID" value="NZ_JBGUAW010000002.1"/>
</dbReference>
<evidence type="ECO:0000313" key="1">
    <source>
        <dbReference type="EMBL" id="MFA9459947.1"/>
    </source>
</evidence>
<dbReference type="Proteomes" id="UP001575181">
    <property type="component" value="Unassembled WGS sequence"/>
</dbReference>
<gene>
    <name evidence="1" type="ORF">ACERLL_03815</name>
</gene>
<keyword evidence="2" id="KW-1185">Reference proteome</keyword>
<organism evidence="1 2">
    <name type="scientific">Thiohalorhabdus methylotrophus</name>
    <dbReference type="NCBI Taxonomy" id="3242694"/>
    <lineage>
        <taxon>Bacteria</taxon>
        <taxon>Pseudomonadati</taxon>
        <taxon>Pseudomonadota</taxon>
        <taxon>Gammaproteobacteria</taxon>
        <taxon>Thiohalorhabdales</taxon>
        <taxon>Thiohalorhabdaceae</taxon>
        <taxon>Thiohalorhabdus</taxon>
    </lineage>
</organism>
<reference evidence="1 2" key="1">
    <citation type="submission" date="2024-08" db="EMBL/GenBank/DDBJ databases">
        <title>Whole-genome sequencing of halo(alkali)philic microorganisms from hypersaline lakes.</title>
        <authorList>
            <person name="Sorokin D.Y."/>
            <person name="Merkel A.Y."/>
            <person name="Messina E."/>
            <person name="Yakimov M."/>
        </authorList>
    </citation>
    <scope>NUCLEOTIDE SEQUENCE [LARGE SCALE GENOMIC DNA]</scope>
    <source>
        <strain evidence="1 2">Cl-TMA</strain>
    </source>
</reference>
<evidence type="ECO:0000313" key="2">
    <source>
        <dbReference type="Proteomes" id="UP001575181"/>
    </source>
</evidence>
<proteinExistence type="predicted"/>
<sequence length="66" mass="7024">MSEGARLLGDLDMGFRSLEDLDDGELQQAARTASGELAMDLIQTDLPERVIAAWEARQGSGSDADG</sequence>